<keyword evidence="3" id="KW-1185">Reference proteome</keyword>
<evidence type="ECO:0000313" key="3">
    <source>
        <dbReference type="Proteomes" id="UP000693970"/>
    </source>
</evidence>
<dbReference type="Proteomes" id="UP000693970">
    <property type="component" value="Unassembled WGS sequence"/>
</dbReference>
<dbReference type="AlphaFoldDB" id="A0A9K3LN71"/>
<proteinExistence type="predicted"/>
<comment type="caution">
    <text evidence="2">The sequence shown here is derived from an EMBL/GenBank/DDBJ whole genome shotgun (WGS) entry which is preliminary data.</text>
</comment>
<name>A0A9K3LN71_9STRA</name>
<dbReference type="EMBL" id="JAGRRH010000009">
    <property type="protein sequence ID" value="KAG7364935.1"/>
    <property type="molecule type" value="Genomic_DNA"/>
</dbReference>
<evidence type="ECO:0000256" key="1">
    <source>
        <dbReference type="SAM" id="MobiDB-lite"/>
    </source>
</evidence>
<gene>
    <name evidence="2" type="ORF">IV203_038138</name>
</gene>
<sequence>MKLSNNSIATRNRRTSRYTNMKFLLACVAVALGHGICAFQLSMVASRAPFGPPTTGTSSASRIPNNRYTTNRRQPATTVTKPNNSVTSTLISNLACMALKRRLKDQTLVTCDLTTDSNSLLMGRVGPVTVKGRSWRSSLGLTCRAIEATVDECRLDMGRIITNQKLVLTTPAEGRAMVALSAADFGNFITHPLMVPPNPPRVEGVPMTGQLEFLKDDVRINTAQASVVFYGTFAGAKWEFTLQRSQSGKRALITVAFADGQERSSGMDYHQVAQALTDSTSHFFNEMVFELDGTFLSFNDMMVTDKGKEPSVMLSLMITVRKFPSPGLEF</sequence>
<protein>
    <submittedName>
        <fullName evidence="2">Uncharacterized protein</fullName>
    </submittedName>
</protein>
<reference evidence="2" key="2">
    <citation type="submission" date="2021-04" db="EMBL/GenBank/DDBJ databases">
        <authorList>
            <person name="Podell S."/>
        </authorList>
    </citation>
    <scope>NUCLEOTIDE SEQUENCE</scope>
    <source>
        <strain evidence="2">Hildebrandi</strain>
    </source>
</reference>
<feature type="region of interest" description="Disordered" evidence="1">
    <location>
        <begin position="50"/>
        <end position="83"/>
    </location>
</feature>
<dbReference type="OrthoDB" id="43632at2759"/>
<organism evidence="2 3">
    <name type="scientific">Nitzschia inconspicua</name>
    <dbReference type="NCBI Taxonomy" id="303405"/>
    <lineage>
        <taxon>Eukaryota</taxon>
        <taxon>Sar</taxon>
        <taxon>Stramenopiles</taxon>
        <taxon>Ochrophyta</taxon>
        <taxon>Bacillariophyta</taxon>
        <taxon>Bacillariophyceae</taxon>
        <taxon>Bacillariophycidae</taxon>
        <taxon>Bacillariales</taxon>
        <taxon>Bacillariaceae</taxon>
        <taxon>Nitzschia</taxon>
    </lineage>
</organism>
<evidence type="ECO:0000313" key="2">
    <source>
        <dbReference type="EMBL" id="KAG7364935.1"/>
    </source>
</evidence>
<reference evidence="2" key="1">
    <citation type="journal article" date="2021" name="Sci. Rep.">
        <title>Diploid genomic architecture of Nitzschia inconspicua, an elite biomass production diatom.</title>
        <authorList>
            <person name="Oliver A."/>
            <person name="Podell S."/>
            <person name="Pinowska A."/>
            <person name="Traller J.C."/>
            <person name="Smith S.R."/>
            <person name="McClure R."/>
            <person name="Beliaev A."/>
            <person name="Bohutskyi P."/>
            <person name="Hill E.A."/>
            <person name="Rabines A."/>
            <person name="Zheng H."/>
            <person name="Allen L.Z."/>
            <person name="Kuo A."/>
            <person name="Grigoriev I.V."/>
            <person name="Allen A.E."/>
            <person name="Hazlebeck D."/>
            <person name="Allen E.E."/>
        </authorList>
    </citation>
    <scope>NUCLEOTIDE SEQUENCE</scope>
    <source>
        <strain evidence="2">Hildebrandi</strain>
    </source>
</reference>
<accession>A0A9K3LN71</accession>
<feature type="compositionally biased region" description="Polar residues" evidence="1">
    <location>
        <begin position="54"/>
        <end position="83"/>
    </location>
</feature>